<dbReference type="AlphaFoldDB" id="A0A1I3S3T5"/>
<dbReference type="Proteomes" id="UP000183557">
    <property type="component" value="Unassembled WGS sequence"/>
</dbReference>
<sequence length="299" mass="33800">MSVEFKPSLLIPEVFHPFKREKNFTAEVIESIIEEDFYKSIEVGDGFEKTERKRILELTEKKDIEVTQWLTFLIEENNLDVSSLDSRLRLETVNRIKDSLSASAEIGAKNIAIVTGDDPGADHREDGKEGLYESLCDIAEAAKTYEMNLLIEPLDRFAHKKRIIGTTDETITLLNRVQEEHENIGIAFDTSHAALNGENIFEAMEKGDSLIHQIHFSNAVLDKHSKLYGDFHMDIGSPGFLTIEGISAILRKANELKIQQTNGLRVAVEVRGKGDKESCYQNEKELRSILKQALNLVKI</sequence>
<dbReference type="RefSeq" id="WP_075035545.1">
    <property type="nucleotide sequence ID" value="NZ_FOSB01000002.1"/>
</dbReference>
<feature type="domain" description="Xylose isomerase-like TIM barrel" evidence="1">
    <location>
        <begin position="38"/>
        <end position="254"/>
    </location>
</feature>
<dbReference type="PANTHER" id="PTHR12110">
    <property type="entry name" value="HYDROXYPYRUVATE ISOMERASE"/>
    <property type="match status" value="1"/>
</dbReference>
<evidence type="ECO:0000313" key="2">
    <source>
        <dbReference type="EMBL" id="SFJ52269.1"/>
    </source>
</evidence>
<dbReference type="InterPro" id="IPR013022">
    <property type="entry name" value="Xyl_isomerase-like_TIM-brl"/>
</dbReference>
<keyword evidence="2" id="KW-0413">Isomerase</keyword>
<dbReference type="EMBL" id="FOSB01000002">
    <property type="protein sequence ID" value="SFJ52269.1"/>
    <property type="molecule type" value="Genomic_DNA"/>
</dbReference>
<dbReference type="InterPro" id="IPR050312">
    <property type="entry name" value="IolE/XylAMocC-like"/>
</dbReference>
<accession>A0A1I3S3T5</accession>
<keyword evidence="3" id="KW-1185">Reference proteome</keyword>
<evidence type="ECO:0000313" key="3">
    <source>
        <dbReference type="Proteomes" id="UP000183557"/>
    </source>
</evidence>
<dbReference type="SUPFAM" id="SSF51658">
    <property type="entry name" value="Xylose isomerase-like"/>
    <property type="match status" value="1"/>
</dbReference>
<evidence type="ECO:0000259" key="1">
    <source>
        <dbReference type="Pfam" id="PF01261"/>
    </source>
</evidence>
<organism evidence="2 3">
    <name type="scientific">Halobacillus dabanensis</name>
    <dbReference type="NCBI Taxonomy" id="240302"/>
    <lineage>
        <taxon>Bacteria</taxon>
        <taxon>Bacillati</taxon>
        <taxon>Bacillota</taxon>
        <taxon>Bacilli</taxon>
        <taxon>Bacillales</taxon>
        <taxon>Bacillaceae</taxon>
        <taxon>Halobacillus</taxon>
    </lineage>
</organism>
<proteinExistence type="predicted"/>
<dbReference type="OrthoDB" id="6622255at2"/>
<dbReference type="Gene3D" id="3.20.20.150">
    <property type="entry name" value="Divalent-metal-dependent TIM barrel enzymes"/>
    <property type="match status" value="1"/>
</dbReference>
<dbReference type="InterPro" id="IPR036237">
    <property type="entry name" value="Xyl_isomerase-like_sf"/>
</dbReference>
<gene>
    <name evidence="2" type="ORF">SAMN04487936_102485</name>
</gene>
<dbReference type="GO" id="GO:0016853">
    <property type="term" value="F:isomerase activity"/>
    <property type="evidence" value="ECO:0007669"/>
    <property type="project" value="UniProtKB-KW"/>
</dbReference>
<protein>
    <submittedName>
        <fullName evidence="2">Sugar phosphate isomerase/epimerase</fullName>
    </submittedName>
</protein>
<reference evidence="3" key="1">
    <citation type="submission" date="2016-10" db="EMBL/GenBank/DDBJ databases">
        <authorList>
            <person name="Varghese N."/>
            <person name="Submissions S."/>
        </authorList>
    </citation>
    <scope>NUCLEOTIDE SEQUENCE [LARGE SCALE GENOMIC DNA]</scope>
    <source>
        <strain evidence="3">CGMCC 1.3704</strain>
    </source>
</reference>
<dbReference type="PANTHER" id="PTHR12110:SF53">
    <property type="entry name" value="BLR5974 PROTEIN"/>
    <property type="match status" value="1"/>
</dbReference>
<dbReference type="Pfam" id="PF01261">
    <property type="entry name" value="AP_endonuc_2"/>
    <property type="match status" value="1"/>
</dbReference>
<name>A0A1I3S3T5_HALDA</name>